<evidence type="ECO:0000259" key="4">
    <source>
        <dbReference type="Pfam" id="PF00248"/>
    </source>
</evidence>
<dbReference type="AlphaFoldDB" id="A0A167B676"/>
<evidence type="ECO:0000256" key="1">
    <source>
        <dbReference type="ARBA" id="ARBA00006515"/>
    </source>
</evidence>
<keyword evidence="3" id="KW-0560">Oxidoreductase</keyword>
<proteinExistence type="inferred from homology"/>
<evidence type="ECO:0000313" key="5">
    <source>
        <dbReference type="EMBL" id="OAB71776.1"/>
    </source>
</evidence>
<dbReference type="InterPro" id="IPR023210">
    <property type="entry name" value="NADP_OxRdtase_dom"/>
</dbReference>
<sequence>MEYRRLGASGLKVSEISLGSWLTYGGYVEQENAVKAIQTAYDAGVNFFDTANVYERGAAEQLLGPTLKAYPRESYVLATKVYGNMGDGPNDSGLSRKHIMEQCHASLKRLDTDYVDIYYCHRFSPDTPIEETLRALDDLVRQGKVLYVGVSQWTAAQMEAALAVADRYLLDRIVVNQPLYNMFEREIEKEIIPLGEQKGIGQVVYSPLAQGLLTGKYSSAGAIPENSRAAKLGWNEDKISDVRIAKVQQLEKVANELGIKVGQLALAWILRQDNVSSALVGASRPEQVVQNVEASGITLSADVLTQIEGILA</sequence>
<comment type="similarity">
    <text evidence="1">Belongs to the shaker potassium channel beta subunit family.</text>
</comment>
<dbReference type="Gene3D" id="3.20.20.100">
    <property type="entry name" value="NADP-dependent oxidoreductase domain"/>
    <property type="match status" value="1"/>
</dbReference>
<feature type="domain" description="NADP-dependent oxidoreductase" evidence="4">
    <location>
        <begin position="15"/>
        <end position="311"/>
    </location>
</feature>
<dbReference type="GO" id="GO:0005829">
    <property type="term" value="C:cytosol"/>
    <property type="evidence" value="ECO:0007669"/>
    <property type="project" value="UniProtKB-ARBA"/>
</dbReference>
<dbReference type="Proteomes" id="UP000077134">
    <property type="component" value="Unassembled WGS sequence"/>
</dbReference>
<dbReference type="STRING" id="1763538.LPB68_13555"/>
<organism evidence="5 6">
    <name type="scientific">Paenibacillus crassostreae</name>
    <dbReference type="NCBI Taxonomy" id="1763538"/>
    <lineage>
        <taxon>Bacteria</taxon>
        <taxon>Bacillati</taxon>
        <taxon>Bacillota</taxon>
        <taxon>Bacilli</taxon>
        <taxon>Bacillales</taxon>
        <taxon>Paenibacillaceae</taxon>
        <taxon>Paenibacillus</taxon>
    </lineage>
</organism>
<comment type="caution">
    <text evidence="5">The sequence shown here is derived from an EMBL/GenBank/DDBJ whole genome shotgun (WGS) entry which is preliminary data.</text>
</comment>
<reference evidence="5 6" key="1">
    <citation type="submission" date="2016-02" db="EMBL/GenBank/DDBJ databases">
        <title>Paenibacillus sp. LPB0068, isolated from Crassostrea gigas.</title>
        <authorList>
            <person name="Shin S.-K."/>
            <person name="Yi H."/>
        </authorList>
    </citation>
    <scope>NUCLEOTIDE SEQUENCE [LARGE SCALE GENOMIC DNA]</scope>
    <source>
        <strain evidence="5 6">LPB0068</strain>
    </source>
</reference>
<dbReference type="CDD" id="cd19074">
    <property type="entry name" value="Aldo_ket_red_shaker-like"/>
    <property type="match status" value="1"/>
</dbReference>
<evidence type="ECO:0000313" key="6">
    <source>
        <dbReference type="Proteomes" id="UP000077134"/>
    </source>
</evidence>
<keyword evidence="5" id="KW-0406">Ion transport</keyword>
<evidence type="ECO:0000256" key="2">
    <source>
        <dbReference type="ARBA" id="ARBA00022857"/>
    </source>
</evidence>
<dbReference type="FunFam" id="3.20.20.100:FF:000004">
    <property type="entry name" value="Oxidoreductase, aldo/keto reductase"/>
    <property type="match status" value="1"/>
</dbReference>
<dbReference type="SUPFAM" id="SSF51430">
    <property type="entry name" value="NAD(P)-linked oxidoreductase"/>
    <property type="match status" value="1"/>
</dbReference>
<keyword evidence="6" id="KW-1185">Reference proteome</keyword>
<dbReference type="InterPro" id="IPR005399">
    <property type="entry name" value="K_chnl_volt-dep_bsu_KCNAB-rel"/>
</dbReference>
<dbReference type="KEGG" id="pcx:LPB68_13555"/>
<accession>A0A167B676</accession>
<evidence type="ECO:0000256" key="3">
    <source>
        <dbReference type="ARBA" id="ARBA00023002"/>
    </source>
</evidence>
<name>A0A167B676_9BACL</name>
<dbReference type="PANTHER" id="PTHR43150">
    <property type="entry name" value="HYPERKINETIC, ISOFORM M"/>
    <property type="match status" value="1"/>
</dbReference>
<keyword evidence="5" id="KW-0813">Transport</keyword>
<dbReference type="PRINTS" id="PR01577">
    <property type="entry name" value="KCNABCHANNEL"/>
</dbReference>
<dbReference type="EMBL" id="LSFN01000036">
    <property type="protein sequence ID" value="OAB71776.1"/>
    <property type="molecule type" value="Genomic_DNA"/>
</dbReference>
<protein>
    <submittedName>
        <fullName evidence="5">Voltage-gated potassium channel</fullName>
    </submittedName>
</protein>
<keyword evidence="5" id="KW-0407">Ion channel</keyword>
<dbReference type="GO" id="GO:0034220">
    <property type="term" value="P:monoatomic ion transmembrane transport"/>
    <property type="evidence" value="ECO:0007669"/>
    <property type="project" value="UniProtKB-KW"/>
</dbReference>
<gene>
    <name evidence="5" type="ORF">PNBC_17335</name>
</gene>
<keyword evidence="2" id="KW-0521">NADP</keyword>
<dbReference type="OrthoDB" id="9773828at2"/>
<dbReference type="PANTHER" id="PTHR43150:SF2">
    <property type="entry name" value="HYPERKINETIC, ISOFORM M"/>
    <property type="match status" value="1"/>
</dbReference>
<dbReference type="GO" id="GO:0016491">
    <property type="term" value="F:oxidoreductase activity"/>
    <property type="evidence" value="ECO:0007669"/>
    <property type="project" value="UniProtKB-KW"/>
</dbReference>
<dbReference type="RefSeq" id="WP_068660347.1">
    <property type="nucleotide sequence ID" value="NZ_CP017770.1"/>
</dbReference>
<dbReference type="Pfam" id="PF00248">
    <property type="entry name" value="Aldo_ket_red"/>
    <property type="match status" value="1"/>
</dbReference>
<dbReference type="InterPro" id="IPR036812">
    <property type="entry name" value="NAD(P)_OxRdtase_dom_sf"/>
</dbReference>